<evidence type="ECO:0000313" key="3">
    <source>
        <dbReference type="EMBL" id="MEU7070094.1"/>
    </source>
</evidence>
<name>A0ABV3C5P4_9ACTN</name>
<dbReference type="SUPFAM" id="SSF50998">
    <property type="entry name" value="Quinoprotein alcohol dehydrogenase-like"/>
    <property type="match status" value="1"/>
</dbReference>
<dbReference type="RefSeq" id="WP_358469700.1">
    <property type="nucleotide sequence ID" value="NZ_JBEZAE010000003.1"/>
</dbReference>
<feature type="domain" description="Pyrrolo-quinoline quinone repeat" evidence="2">
    <location>
        <begin position="34"/>
        <end position="169"/>
    </location>
</feature>
<evidence type="ECO:0000256" key="1">
    <source>
        <dbReference type="SAM" id="MobiDB-lite"/>
    </source>
</evidence>
<protein>
    <submittedName>
        <fullName evidence="3">PQQ-binding-like beta-propeller repeat protein</fullName>
    </submittedName>
</protein>
<feature type="compositionally biased region" description="Basic and acidic residues" evidence="1">
    <location>
        <begin position="13"/>
        <end position="28"/>
    </location>
</feature>
<dbReference type="Pfam" id="PF13360">
    <property type="entry name" value="PQQ_2"/>
    <property type="match status" value="1"/>
</dbReference>
<gene>
    <name evidence="3" type="ORF">AB0A88_08110</name>
</gene>
<evidence type="ECO:0000313" key="4">
    <source>
        <dbReference type="Proteomes" id="UP001551329"/>
    </source>
</evidence>
<dbReference type="InterPro" id="IPR015943">
    <property type="entry name" value="WD40/YVTN_repeat-like_dom_sf"/>
</dbReference>
<accession>A0ABV3C5P4</accession>
<comment type="caution">
    <text evidence="3">The sequence shown here is derived from an EMBL/GenBank/DDBJ whole genome shotgun (WGS) entry which is preliminary data.</text>
</comment>
<dbReference type="EMBL" id="JBEZAE010000003">
    <property type="protein sequence ID" value="MEU7070094.1"/>
    <property type="molecule type" value="Genomic_DNA"/>
</dbReference>
<feature type="region of interest" description="Disordered" evidence="1">
    <location>
        <begin position="1"/>
        <end position="31"/>
    </location>
</feature>
<reference evidence="3 4" key="1">
    <citation type="submission" date="2024-06" db="EMBL/GenBank/DDBJ databases">
        <title>The Natural Products Discovery Center: Release of the First 8490 Sequenced Strains for Exploring Actinobacteria Biosynthetic Diversity.</title>
        <authorList>
            <person name="Kalkreuter E."/>
            <person name="Kautsar S.A."/>
            <person name="Yang D."/>
            <person name="Bader C.D."/>
            <person name="Teijaro C.N."/>
            <person name="Fluegel L."/>
            <person name="Davis C.M."/>
            <person name="Simpson J.R."/>
            <person name="Lauterbach L."/>
            <person name="Steele A.D."/>
            <person name="Gui C."/>
            <person name="Meng S."/>
            <person name="Li G."/>
            <person name="Viehrig K."/>
            <person name="Ye F."/>
            <person name="Su P."/>
            <person name="Kiefer A.F."/>
            <person name="Nichols A."/>
            <person name="Cepeda A.J."/>
            <person name="Yan W."/>
            <person name="Fan B."/>
            <person name="Jiang Y."/>
            <person name="Adhikari A."/>
            <person name="Zheng C.-J."/>
            <person name="Schuster L."/>
            <person name="Cowan T.M."/>
            <person name="Smanski M.J."/>
            <person name="Chevrette M.G."/>
            <person name="De Carvalho L.P.S."/>
            <person name="Shen B."/>
        </authorList>
    </citation>
    <scope>NUCLEOTIDE SEQUENCE [LARGE SCALE GENOMIC DNA]</scope>
    <source>
        <strain evidence="3 4">NPDC045974</strain>
    </source>
</reference>
<sequence>MATLFVSGPSLADRVREGGRLPERDRPTGRPQAVLERLDPGTGKVSWSRDLPGAEAYWADLAVFGPTRKVMREAARGWLIATTLAGGKRKWELPMPTADGDPFIDGKGRAYVRRSAGQVLCLDGTSGRELWRSAPAQAAGSKDDSGTGTKLTVRSDGVVFAYTGGDVLAGFKPPNYTGTAL</sequence>
<dbReference type="InterPro" id="IPR002372">
    <property type="entry name" value="PQQ_rpt_dom"/>
</dbReference>
<evidence type="ECO:0000259" key="2">
    <source>
        <dbReference type="Pfam" id="PF13360"/>
    </source>
</evidence>
<organism evidence="3 4">
    <name type="scientific">Streptomyces narbonensis</name>
    <dbReference type="NCBI Taxonomy" id="67333"/>
    <lineage>
        <taxon>Bacteria</taxon>
        <taxon>Bacillati</taxon>
        <taxon>Actinomycetota</taxon>
        <taxon>Actinomycetes</taxon>
        <taxon>Kitasatosporales</taxon>
        <taxon>Streptomycetaceae</taxon>
        <taxon>Streptomyces</taxon>
    </lineage>
</organism>
<keyword evidence="4" id="KW-1185">Reference proteome</keyword>
<proteinExistence type="predicted"/>
<dbReference type="InterPro" id="IPR011047">
    <property type="entry name" value="Quinoprotein_ADH-like_sf"/>
</dbReference>
<dbReference type="Proteomes" id="UP001551329">
    <property type="component" value="Unassembled WGS sequence"/>
</dbReference>
<dbReference type="Gene3D" id="2.130.10.10">
    <property type="entry name" value="YVTN repeat-like/Quinoprotein amine dehydrogenase"/>
    <property type="match status" value="1"/>
</dbReference>